<dbReference type="PANTHER" id="PTHR36004">
    <property type="entry name" value="AT-RICH INTERACTIVE DOMAIN PROTEIN"/>
    <property type="match status" value="1"/>
</dbReference>
<keyword evidence="3" id="KW-1185">Reference proteome</keyword>
<dbReference type="Gramene" id="ONK75275">
    <property type="protein sequence ID" value="ONK75275"/>
    <property type="gene ID" value="A4U43_C03F15170"/>
</dbReference>
<accession>A0A5P1FA82</accession>
<dbReference type="PANTHER" id="PTHR36004:SF1">
    <property type="entry name" value="AT-RICH INTERACTIVE DOMAIN PROTEIN"/>
    <property type="match status" value="1"/>
</dbReference>
<dbReference type="EMBL" id="CM007383">
    <property type="protein sequence ID" value="ONK75275.1"/>
    <property type="molecule type" value="Genomic_DNA"/>
</dbReference>
<sequence>MATLLFGSGGGVLTARHNFPTNHPPPASLYPSTCPPAAATCARREGWPRLEPGDWRREPRKATKTEKRIRVRRQQELLLLLLLRLRLVVEEEEEEILSIRRSRCRSWKDWSLISGRALSGMLSGSSCSTCGLLASSLGHKSVYVDDFLISGGIAAATYNEGAADFKQTPAYKESIQSRELLEEPDASNADVFEANPTETAPSLE</sequence>
<gene>
    <name evidence="2" type="ORF">A4U43_C03F15170</name>
</gene>
<evidence type="ECO:0000256" key="1">
    <source>
        <dbReference type="SAM" id="MobiDB-lite"/>
    </source>
</evidence>
<protein>
    <submittedName>
        <fullName evidence="2">Uncharacterized protein</fullName>
    </submittedName>
</protein>
<reference evidence="3" key="1">
    <citation type="journal article" date="2017" name="Nat. Commun.">
        <title>The asparagus genome sheds light on the origin and evolution of a young Y chromosome.</title>
        <authorList>
            <person name="Harkess A."/>
            <person name="Zhou J."/>
            <person name="Xu C."/>
            <person name="Bowers J.E."/>
            <person name="Van der Hulst R."/>
            <person name="Ayyampalayam S."/>
            <person name="Mercati F."/>
            <person name="Riccardi P."/>
            <person name="McKain M.R."/>
            <person name="Kakrana A."/>
            <person name="Tang H."/>
            <person name="Ray J."/>
            <person name="Groenendijk J."/>
            <person name="Arikit S."/>
            <person name="Mathioni S.M."/>
            <person name="Nakano M."/>
            <person name="Shan H."/>
            <person name="Telgmann-Rauber A."/>
            <person name="Kanno A."/>
            <person name="Yue Z."/>
            <person name="Chen H."/>
            <person name="Li W."/>
            <person name="Chen Y."/>
            <person name="Xu X."/>
            <person name="Zhang Y."/>
            <person name="Luo S."/>
            <person name="Chen H."/>
            <person name="Gao J."/>
            <person name="Mao Z."/>
            <person name="Pires J.C."/>
            <person name="Luo M."/>
            <person name="Kudrna D."/>
            <person name="Wing R.A."/>
            <person name="Meyers B.C."/>
            <person name="Yi K."/>
            <person name="Kong H."/>
            <person name="Lavrijsen P."/>
            <person name="Sunseri F."/>
            <person name="Falavigna A."/>
            <person name="Ye Y."/>
            <person name="Leebens-Mack J.H."/>
            <person name="Chen G."/>
        </authorList>
    </citation>
    <scope>NUCLEOTIDE SEQUENCE [LARGE SCALE GENOMIC DNA]</scope>
    <source>
        <strain evidence="3">cv. DH0086</strain>
    </source>
</reference>
<dbReference type="Proteomes" id="UP000243459">
    <property type="component" value="Chromosome 3"/>
</dbReference>
<evidence type="ECO:0000313" key="3">
    <source>
        <dbReference type="Proteomes" id="UP000243459"/>
    </source>
</evidence>
<name>A0A5P1FA82_ASPOF</name>
<evidence type="ECO:0000313" key="2">
    <source>
        <dbReference type="EMBL" id="ONK75275.1"/>
    </source>
</evidence>
<proteinExistence type="predicted"/>
<dbReference type="AlphaFoldDB" id="A0A5P1FA82"/>
<organism evidence="2 3">
    <name type="scientific">Asparagus officinalis</name>
    <name type="common">Garden asparagus</name>
    <dbReference type="NCBI Taxonomy" id="4686"/>
    <lineage>
        <taxon>Eukaryota</taxon>
        <taxon>Viridiplantae</taxon>
        <taxon>Streptophyta</taxon>
        <taxon>Embryophyta</taxon>
        <taxon>Tracheophyta</taxon>
        <taxon>Spermatophyta</taxon>
        <taxon>Magnoliopsida</taxon>
        <taxon>Liliopsida</taxon>
        <taxon>Asparagales</taxon>
        <taxon>Asparagaceae</taxon>
        <taxon>Asparagoideae</taxon>
        <taxon>Asparagus</taxon>
    </lineage>
</organism>
<feature type="region of interest" description="Disordered" evidence="1">
    <location>
        <begin position="182"/>
        <end position="204"/>
    </location>
</feature>